<feature type="compositionally biased region" description="Basic residues" evidence="1">
    <location>
        <begin position="20"/>
        <end position="31"/>
    </location>
</feature>
<organism evidence="2 3">
    <name type="scientific">Tritrichomonas musculus</name>
    <dbReference type="NCBI Taxonomy" id="1915356"/>
    <lineage>
        <taxon>Eukaryota</taxon>
        <taxon>Metamonada</taxon>
        <taxon>Parabasalia</taxon>
        <taxon>Tritrichomonadida</taxon>
        <taxon>Tritrichomonadidae</taxon>
        <taxon>Tritrichomonas</taxon>
    </lineage>
</organism>
<dbReference type="Proteomes" id="UP001470230">
    <property type="component" value="Unassembled WGS sequence"/>
</dbReference>
<feature type="region of interest" description="Disordered" evidence="1">
    <location>
        <begin position="1"/>
        <end position="66"/>
    </location>
</feature>
<sequence>MSDYDYEMEDEPPRNSSKSTSKKSSKNKTKGSQKSISSRKSSSSKRKQSEIDEDQMYEQPDWSFPQEILDEKYDIKPLYDEVQKEFALSALRNQI</sequence>
<gene>
    <name evidence="2" type="ORF">M9Y10_004332</name>
</gene>
<dbReference type="EMBL" id="JAPFFF010000010">
    <property type="protein sequence ID" value="KAK8881588.1"/>
    <property type="molecule type" value="Genomic_DNA"/>
</dbReference>
<accession>A0ABR2JRZ9</accession>
<evidence type="ECO:0000313" key="3">
    <source>
        <dbReference type="Proteomes" id="UP001470230"/>
    </source>
</evidence>
<comment type="caution">
    <text evidence="2">The sequence shown here is derived from an EMBL/GenBank/DDBJ whole genome shotgun (WGS) entry which is preliminary data.</text>
</comment>
<feature type="compositionally biased region" description="Acidic residues" evidence="1">
    <location>
        <begin position="1"/>
        <end position="10"/>
    </location>
</feature>
<feature type="compositionally biased region" description="Low complexity" evidence="1">
    <location>
        <begin position="32"/>
        <end position="41"/>
    </location>
</feature>
<keyword evidence="3" id="KW-1185">Reference proteome</keyword>
<protein>
    <submittedName>
        <fullName evidence="2">Uncharacterized protein</fullName>
    </submittedName>
</protein>
<reference evidence="2 3" key="1">
    <citation type="submission" date="2024-04" db="EMBL/GenBank/DDBJ databases">
        <title>Tritrichomonas musculus Genome.</title>
        <authorList>
            <person name="Alves-Ferreira E."/>
            <person name="Grigg M."/>
            <person name="Lorenzi H."/>
            <person name="Galac M."/>
        </authorList>
    </citation>
    <scope>NUCLEOTIDE SEQUENCE [LARGE SCALE GENOMIC DNA]</scope>
    <source>
        <strain evidence="2 3">EAF2021</strain>
    </source>
</reference>
<evidence type="ECO:0000256" key="1">
    <source>
        <dbReference type="SAM" id="MobiDB-lite"/>
    </source>
</evidence>
<name>A0ABR2JRZ9_9EUKA</name>
<proteinExistence type="predicted"/>
<evidence type="ECO:0000313" key="2">
    <source>
        <dbReference type="EMBL" id="KAK8881588.1"/>
    </source>
</evidence>